<dbReference type="EMBL" id="HACA01025177">
    <property type="protein sequence ID" value="CDW42538.1"/>
    <property type="molecule type" value="Transcribed_RNA"/>
</dbReference>
<feature type="non-terminal residue" evidence="1">
    <location>
        <position position="244"/>
    </location>
</feature>
<dbReference type="Gene3D" id="1.10.1380.10">
    <property type="entry name" value="Neutral endopeptidase , domain2"/>
    <property type="match status" value="1"/>
</dbReference>
<protein>
    <submittedName>
        <fullName evidence="1">Uncharacterized protein</fullName>
    </submittedName>
</protein>
<reference evidence="1" key="1">
    <citation type="submission" date="2014-05" db="EMBL/GenBank/DDBJ databases">
        <authorList>
            <person name="Chronopoulou M."/>
        </authorList>
    </citation>
    <scope>NUCLEOTIDE SEQUENCE</scope>
    <source>
        <tissue evidence="1">Whole organism</tissue>
    </source>
</reference>
<evidence type="ECO:0000313" key="1">
    <source>
        <dbReference type="EMBL" id="CDW42538.1"/>
    </source>
</evidence>
<dbReference type="GO" id="GO:0004222">
    <property type="term" value="F:metalloendopeptidase activity"/>
    <property type="evidence" value="ECO:0007669"/>
    <property type="project" value="InterPro"/>
</dbReference>
<dbReference type="OrthoDB" id="6475849at2759"/>
<dbReference type="GO" id="GO:0006508">
    <property type="term" value="P:proteolysis"/>
    <property type="evidence" value="ECO:0007669"/>
    <property type="project" value="InterPro"/>
</dbReference>
<organism evidence="1">
    <name type="scientific">Lepeophtheirus salmonis</name>
    <name type="common">Salmon louse</name>
    <name type="synonym">Caligus salmonis</name>
    <dbReference type="NCBI Taxonomy" id="72036"/>
    <lineage>
        <taxon>Eukaryota</taxon>
        <taxon>Metazoa</taxon>
        <taxon>Ecdysozoa</taxon>
        <taxon>Arthropoda</taxon>
        <taxon>Crustacea</taxon>
        <taxon>Multicrustacea</taxon>
        <taxon>Hexanauplia</taxon>
        <taxon>Copepoda</taxon>
        <taxon>Siphonostomatoida</taxon>
        <taxon>Caligidae</taxon>
        <taxon>Lepeophtheirus</taxon>
    </lineage>
</organism>
<proteinExistence type="predicted"/>
<dbReference type="InterPro" id="IPR000718">
    <property type="entry name" value="Peptidase_M13"/>
</dbReference>
<feature type="non-terminal residue" evidence="1">
    <location>
        <position position="1"/>
    </location>
</feature>
<accession>A0A0K2UW97</accession>
<dbReference type="SUPFAM" id="SSF55486">
    <property type="entry name" value="Metalloproteases ('zincins'), catalytic domain"/>
    <property type="match status" value="1"/>
</dbReference>
<name>A0A0K2UW97_LEPSM</name>
<dbReference type="PROSITE" id="PS51885">
    <property type="entry name" value="NEPRILYSIN"/>
    <property type="match status" value="1"/>
</dbReference>
<dbReference type="InterPro" id="IPR042089">
    <property type="entry name" value="Peptidase_M13_dom_2"/>
</dbReference>
<sequence>AKEPINSNSSHPLQQAKIYFKSCQNVYSYDEYAKLGGYPLFQSEWTPANFTNTLKWISERISSLTNKSHQTGKKHPLKYWAVSISGLPSLDLQTYMRPKENKEVIQTYKDTIYNSTKSLCSYFQLGFNETRVQKDIEGLFEFETLLVKWMFLRDKDISDTPSYGYNLSLIMGKMEMNMTGIYHLLNNTSMRTLSNFFMWTNFVAPALHMDKLTEPLNITQLERSCVGDTTQKLAFILEADFIKR</sequence>
<dbReference type="AlphaFoldDB" id="A0A0K2UW97"/>